<protein>
    <submittedName>
        <fullName evidence="1">Uncharacterized protein</fullName>
    </submittedName>
</protein>
<gene>
    <name evidence="1" type="ORF">pEaSNUABM5_00044</name>
</gene>
<keyword evidence="2" id="KW-1185">Reference proteome</keyword>
<reference evidence="1 2" key="1">
    <citation type="submission" date="2020-12" db="EMBL/GenBank/DDBJ databases">
        <title>Complete genome sequence of Erwinia phage pEa_SNUABM_5.</title>
        <authorList>
            <person name="Kim S.G."/>
            <person name="Lee S.B."/>
            <person name="Kwon J."/>
            <person name="Park S.C."/>
        </authorList>
    </citation>
    <scope>NUCLEOTIDE SEQUENCE [LARGE SCALE GENOMIC DNA]</scope>
</reference>
<name>A0A7T8EPB6_9CAUD</name>
<evidence type="ECO:0000313" key="1">
    <source>
        <dbReference type="EMBL" id="QQO90186.1"/>
    </source>
</evidence>
<dbReference type="Proteomes" id="UP000596123">
    <property type="component" value="Segment"/>
</dbReference>
<dbReference type="EMBL" id="MW366843">
    <property type="protein sequence ID" value="QQO90186.1"/>
    <property type="molecule type" value="Genomic_DNA"/>
</dbReference>
<proteinExistence type="predicted"/>
<evidence type="ECO:0000313" key="2">
    <source>
        <dbReference type="Proteomes" id="UP000596123"/>
    </source>
</evidence>
<accession>A0A7T8EPB6</accession>
<organism evidence="1 2">
    <name type="scientific">Erwinia phage pEa_SNUABM_5</name>
    <dbReference type="NCBI Taxonomy" id="2797313"/>
    <lineage>
        <taxon>Viruses</taxon>
        <taxon>Duplodnaviria</taxon>
        <taxon>Heunggongvirae</taxon>
        <taxon>Uroviricota</taxon>
        <taxon>Caudoviricetes</taxon>
        <taxon>Rivsvirus</taxon>
        <taxon>Rivsvirus SNUABM5</taxon>
    </lineage>
</organism>
<sequence length="110" mass="12846">MSQDKGIPFIPFKSFEPIERPYGARFSKTSHMRELLVTIGQTEQVFEFSTIEMQRLDAPSLFYSAYDQQGPILIKRIAVLGLKHRVYFERQAGAFAKVRAYWDVVDVYYN</sequence>